<keyword evidence="1" id="KW-0732">Signal</keyword>
<accession>A0ABR3YJU7</accession>
<dbReference type="Proteomes" id="UP001583186">
    <property type="component" value="Unassembled WGS sequence"/>
</dbReference>
<feature type="domain" description="WSC" evidence="2">
    <location>
        <begin position="379"/>
        <end position="477"/>
    </location>
</feature>
<feature type="domain" description="WSC" evidence="2">
    <location>
        <begin position="39"/>
        <end position="163"/>
    </location>
</feature>
<feature type="signal peptide" evidence="1">
    <location>
        <begin position="1"/>
        <end position="22"/>
    </location>
</feature>
<dbReference type="Pfam" id="PF01822">
    <property type="entry name" value="WSC"/>
    <property type="match status" value="2"/>
</dbReference>
<gene>
    <name evidence="3" type="ORF">Sste5346_009629</name>
</gene>
<dbReference type="EMBL" id="JAWCUI010000095">
    <property type="protein sequence ID" value="KAL1888305.1"/>
    <property type="molecule type" value="Genomic_DNA"/>
</dbReference>
<evidence type="ECO:0000256" key="1">
    <source>
        <dbReference type="SAM" id="SignalP"/>
    </source>
</evidence>
<name>A0ABR3YJU7_9PEZI</name>
<evidence type="ECO:0000259" key="2">
    <source>
        <dbReference type="PROSITE" id="PS51212"/>
    </source>
</evidence>
<proteinExistence type="predicted"/>
<sequence>MKTTALAALTGLVLPLVSTVAAQGYFGGDEYDVCGDDYQFRYIGCYDGELINDAGSTFVLNIGTYIPSDPQLNYANPFPGYVPNTNYNSTVAPYSCAQACRGYGYGYSAMASNECYCSPLPPASDATASNTCTEPCWGDASQTCGGARTGADTVGAAQVYGDPSFASPVFVGSNMAPGSLDSYYQYLGCYYQPNFGPGAAQGNGVIKSCQASYTECYTHCSAYGYPLAAVGYSPSGTQMAQCSLEEPVSCLCGTSFGEGSYRVDDTKAPYESLCAVDCATGLACDSTTQTCCGSNDYYPVYINPELTGCYQPQIPGYGVLSGSTLTDYTCAAPPDSDLIGGPKVLPNGVEYFEGNDYINTVVANHPVFVVSPEDAPYDNYYIIGCCSDCSTGEVFSSTGSIRASYGAENGLHVCAQQCAPLGYPYFAVGGGGVDCYCGTTLSSAATPRDMAECNQPCYSNNEQNCGGAPGPEPGMRRV</sequence>
<keyword evidence="4" id="KW-1185">Reference proteome</keyword>
<comment type="caution">
    <text evidence="3">The sequence shown here is derived from an EMBL/GenBank/DDBJ whole genome shotgun (WGS) entry which is preliminary data.</text>
</comment>
<dbReference type="InterPro" id="IPR002889">
    <property type="entry name" value="WSC_carb-bd"/>
</dbReference>
<evidence type="ECO:0000313" key="4">
    <source>
        <dbReference type="Proteomes" id="UP001583186"/>
    </source>
</evidence>
<evidence type="ECO:0000313" key="3">
    <source>
        <dbReference type="EMBL" id="KAL1888305.1"/>
    </source>
</evidence>
<feature type="chain" id="PRO_5046972419" description="WSC domain-containing protein" evidence="1">
    <location>
        <begin position="23"/>
        <end position="478"/>
    </location>
</feature>
<dbReference type="PROSITE" id="PS51212">
    <property type="entry name" value="WSC"/>
    <property type="match status" value="3"/>
</dbReference>
<organism evidence="3 4">
    <name type="scientific">Sporothrix stenoceras</name>
    <dbReference type="NCBI Taxonomy" id="5173"/>
    <lineage>
        <taxon>Eukaryota</taxon>
        <taxon>Fungi</taxon>
        <taxon>Dikarya</taxon>
        <taxon>Ascomycota</taxon>
        <taxon>Pezizomycotina</taxon>
        <taxon>Sordariomycetes</taxon>
        <taxon>Sordariomycetidae</taxon>
        <taxon>Ophiostomatales</taxon>
        <taxon>Ophiostomataceae</taxon>
        <taxon>Sporothrix</taxon>
    </lineage>
</organism>
<protein>
    <recommendedName>
        <fullName evidence="2">WSC domain-containing protein</fullName>
    </recommendedName>
</protein>
<reference evidence="3 4" key="1">
    <citation type="journal article" date="2024" name="IMA Fungus">
        <title>IMA Genome - F19 : A genome assembly and annotation guide to empower mycologists, including annotated draft genome sequences of Ceratocystis pirilliformis, Diaporthe australafricana, Fusarium ophioides, Paecilomyces lecythidis, and Sporothrix stenoceras.</title>
        <authorList>
            <person name="Aylward J."/>
            <person name="Wilson A.M."/>
            <person name="Visagie C.M."/>
            <person name="Spraker J."/>
            <person name="Barnes I."/>
            <person name="Buitendag C."/>
            <person name="Ceriani C."/>
            <person name="Del Mar Angel L."/>
            <person name="du Plessis D."/>
            <person name="Fuchs T."/>
            <person name="Gasser K."/>
            <person name="Kramer D."/>
            <person name="Li W."/>
            <person name="Munsamy K."/>
            <person name="Piso A."/>
            <person name="Price J.L."/>
            <person name="Sonnekus B."/>
            <person name="Thomas C."/>
            <person name="van der Nest A."/>
            <person name="van Dijk A."/>
            <person name="van Heerden A."/>
            <person name="van Vuuren N."/>
            <person name="Yilmaz N."/>
            <person name="Duong T.A."/>
            <person name="van der Merwe N.A."/>
            <person name="Wingfield M.J."/>
            <person name="Wingfield B.D."/>
        </authorList>
    </citation>
    <scope>NUCLEOTIDE SEQUENCE [LARGE SCALE GENOMIC DNA]</scope>
    <source>
        <strain evidence="3 4">CMW 5346</strain>
    </source>
</reference>
<feature type="domain" description="WSC" evidence="2">
    <location>
        <begin position="183"/>
        <end position="304"/>
    </location>
</feature>